<dbReference type="PROSITE" id="PS50157">
    <property type="entry name" value="ZINC_FINGER_C2H2_2"/>
    <property type="match status" value="1"/>
</dbReference>
<protein>
    <submittedName>
        <fullName evidence="3">Putative DNA binding protein</fullName>
    </submittedName>
</protein>
<accession>E7QUT2</accession>
<dbReference type="Proteomes" id="UP000184203">
    <property type="component" value="Unassembled WGS sequence"/>
</dbReference>
<dbReference type="PATRIC" id="fig|797209.4.peg.2525"/>
<dbReference type="STRING" id="797209.GCA_000376445_00873"/>
<dbReference type="InterPro" id="IPR013087">
    <property type="entry name" value="Znf_C2H2_type"/>
</dbReference>
<evidence type="ECO:0000313" key="6">
    <source>
        <dbReference type="Proteomes" id="UP000184203"/>
    </source>
</evidence>
<evidence type="ECO:0000256" key="1">
    <source>
        <dbReference type="SAM" id="Phobius"/>
    </source>
</evidence>
<keyword evidence="1" id="KW-1133">Transmembrane helix</keyword>
<sequence>MTTTTDYSVPSGESPHECAYCGHPFRKEEYLVLHRGLEHGDELPEDEVEAFYDAYETETEELKHFRLKALGVLVLLYFGFLFIYAIIGVS</sequence>
<keyword evidence="6" id="KW-1185">Reference proteome</keyword>
<dbReference type="OrthoDB" id="293088at2157"/>
<dbReference type="Proteomes" id="UP000003751">
    <property type="component" value="Unassembled WGS sequence"/>
</dbReference>
<proteinExistence type="predicted"/>
<dbReference type="EMBL" id="FRAN01000001">
    <property type="protein sequence ID" value="SHJ95527.1"/>
    <property type="molecule type" value="Genomic_DNA"/>
</dbReference>
<feature type="transmembrane region" description="Helical" evidence="1">
    <location>
        <begin position="69"/>
        <end position="87"/>
    </location>
</feature>
<reference evidence="4" key="2">
    <citation type="submission" date="2016-11" db="EMBL/GenBank/DDBJ databases">
        <authorList>
            <person name="Jaros S."/>
            <person name="Januszkiewicz K."/>
            <person name="Wedrychowicz H."/>
        </authorList>
    </citation>
    <scope>NUCLEOTIDE SEQUENCE [LARGE SCALE GENOMIC DNA]</scope>
    <source>
        <strain evidence="4">DX253</strain>
    </source>
</reference>
<evidence type="ECO:0000313" key="4">
    <source>
        <dbReference type="EMBL" id="SHJ95527.1"/>
    </source>
</evidence>
<dbReference type="eggNOG" id="arCOG04510">
    <property type="taxonomic scope" value="Archaea"/>
</dbReference>
<dbReference type="EMBL" id="AEMG01000012">
    <property type="protein sequence ID" value="EFW91739.1"/>
    <property type="molecule type" value="Genomic_DNA"/>
</dbReference>
<reference evidence="6" key="3">
    <citation type="submission" date="2016-11" db="EMBL/GenBank/DDBJ databases">
        <authorList>
            <person name="Varghese N."/>
            <person name="Submissions S."/>
        </authorList>
    </citation>
    <scope>NUCLEOTIDE SEQUENCE [LARGE SCALE GENOMIC DNA]</scope>
    <source>
        <strain evidence="6">DX253</strain>
    </source>
</reference>
<dbReference type="PROSITE" id="PS00028">
    <property type="entry name" value="ZINC_FINGER_C2H2_1"/>
    <property type="match status" value="1"/>
</dbReference>
<gene>
    <name evidence="4" type="ORF">SAMN05444342_0063</name>
    <name evidence="3" type="ORF">ZOD2009_12837</name>
</gene>
<evidence type="ECO:0000313" key="3">
    <source>
        <dbReference type="EMBL" id="EFW91739.1"/>
    </source>
</evidence>
<feature type="domain" description="C2H2-type" evidence="2">
    <location>
        <begin position="16"/>
        <end position="44"/>
    </location>
</feature>
<evidence type="ECO:0000259" key="2">
    <source>
        <dbReference type="PROSITE" id="PS50157"/>
    </source>
</evidence>
<keyword evidence="1" id="KW-0472">Membrane</keyword>
<dbReference type="RefSeq" id="WP_007980398.1">
    <property type="nucleotide sequence ID" value="NZ_AEMG01000012.1"/>
</dbReference>
<organism evidence="3 5">
    <name type="scientific">Haladaptatus paucihalophilus DX253</name>
    <dbReference type="NCBI Taxonomy" id="797209"/>
    <lineage>
        <taxon>Archaea</taxon>
        <taxon>Methanobacteriati</taxon>
        <taxon>Methanobacteriota</taxon>
        <taxon>Stenosarchaea group</taxon>
        <taxon>Halobacteria</taxon>
        <taxon>Halobacteriales</taxon>
        <taxon>Haladaptataceae</taxon>
        <taxon>Haladaptatus</taxon>
    </lineage>
</organism>
<dbReference type="AlphaFoldDB" id="E7QUT2"/>
<evidence type="ECO:0000313" key="5">
    <source>
        <dbReference type="Proteomes" id="UP000003751"/>
    </source>
</evidence>
<keyword evidence="1" id="KW-0812">Transmembrane</keyword>
<name>E7QUT2_HALPU</name>
<reference evidence="3 5" key="1">
    <citation type="journal article" date="2014" name="ISME J.">
        <title>Trehalose/2-sulfotrehalose biosynthesis and glycine-betaine uptake are widely spread mechanisms for osmoadaptation in the Halobacteriales.</title>
        <authorList>
            <person name="Youssef N.H."/>
            <person name="Savage-Ashlock K.N."/>
            <person name="McCully A.L."/>
            <person name="Luedtke B."/>
            <person name="Shaw E.I."/>
            <person name="Hoff W.D."/>
            <person name="Elshahed M.S."/>
        </authorList>
    </citation>
    <scope>NUCLEOTIDE SEQUENCE [LARGE SCALE GENOMIC DNA]</scope>
    <source>
        <strain evidence="3 5">DX253</strain>
    </source>
</reference>